<gene>
    <name evidence="2" type="ORF">M0R45_013046</name>
</gene>
<dbReference type="AlphaFoldDB" id="A0AAW1XIZ3"/>
<sequence length="66" mass="7515">MDTRALPEAGQNLYVRVDAIVFAQYAKKSTDSLSKKEKLAVSLVSVLALFLLVFLVYWLVRRKRKG</sequence>
<dbReference type="Proteomes" id="UP001457282">
    <property type="component" value="Unassembled WGS sequence"/>
</dbReference>
<keyword evidence="1" id="KW-0472">Membrane</keyword>
<proteinExistence type="predicted"/>
<protein>
    <submittedName>
        <fullName evidence="2">Uncharacterized protein</fullName>
    </submittedName>
</protein>
<feature type="transmembrane region" description="Helical" evidence="1">
    <location>
        <begin position="39"/>
        <end position="60"/>
    </location>
</feature>
<organism evidence="2 3">
    <name type="scientific">Rubus argutus</name>
    <name type="common">Southern blackberry</name>
    <dbReference type="NCBI Taxonomy" id="59490"/>
    <lineage>
        <taxon>Eukaryota</taxon>
        <taxon>Viridiplantae</taxon>
        <taxon>Streptophyta</taxon>
        <taxon>Embryophyta</taxon>
        <taxon>Tracheophyta</taxon>
        <taxon>Spermatophyta</taxon>
        <taxon>Magnoliopsida</taxon>
        <taxon>eudicotyledons</taxon>
        <taxon>Gunneridae</taxon>
        <taxon>Pentapetalae</taxon>
        <taxon>rosids</taxon>
        <taxon>fabids</taxon>
        <taxon>Rosales</taxon>
        <taxon>Rosaceae</taxon>
        <taxon>Rosoideae</taxon>
        <taxon>Rosoideae incertae sedis</taxon>
        <taxon>Rubus</taxon>
    </lineage>
</organism>
<dbReference type="EMBL" id="JBEDUW010000003">
    <property type="protein sequence ID" value="KAK9936191.1"/>
    <property type="molecule type" value="Genomic_DNA"/>
</dbReference>
<keyword evidence="3" id="KW-1185">Reference proteome</keyword>
<name>A0AAW1XIZ3_RUBAR</name>
<keyword evidence="1" id="KW-0812">Transmembrane</keyword>
<evidence type="ECO:0000313" key="3">
    <source>
        <dbReference type="Proteomes" id="UP001457282"/>
    </source>
</evidence>
<keyword evidence="1" id="KW-1133">Transmembrane helix</keyword>
<reference evidence="2 3" key="1">
    <citation type="journal article" date="2023" name="G3 (Bethesda)">
        <title>A chromosome-length genome assembly and annotation of blackberry (Rubus argutus, cv. 'Hillquist').</title>
        <authorList>
            <person name="Bruna T."/>
            <person name="Aryal R."/>
            <person name="Dudchenko O."/>
            <person name="Sargent D.J."/>
            <person name="Mead D."/>
            <person name="Buti M."/>
            <person name="Cavallini A."/>
            <person name="Hytonen T."/>
            <person name="Andres J."/>
            <person name="Pham M."/>
            <person name="Weisz D."/>
            <person name="Mascagni F."/>
            <person name="Usai G."/>
            <person name="Natali L."/>
            <person name="Bassil N."/>
            <person name="Fernandez G.E."/>
            <person name="Lomsadze A."/>
            <person name="Armour M."/>
            <person name="Olukolu B."/>
            <person name="Poorten T."/>
            <person name="Britton C."/>
            <person name="Davik J."/>
            <person name="Ashrafi H."/>
            <person name="Aiden E.L."/>
            <person name="Borodovsky M."/>
            <person name="Worthington M."/>
        </authorList>
    </citation>
    <scope>NUCLEOTIDE SEQUENCE [LARGE SCALE GENOMIC DNA]</scope>
    <source>
        <strain evidence="2">PI 553951</strain>
    </source>
</reference>
<comment type="caution">
    <text evidence="2">The sequence shown here is derived from an EMBL/GenBank/DDBJ whole genome shotgun (WGS) entry which is preliminary data.</text>
</comment>
<evidence type="ECO:0000313" key="2">
    <source>
        <dbReference type="EMBL" id="KAK9936191.1"/>
    </source>
</evidence>
<accession>A0AAW1XIZ3</accession>
<evidence type="ECO:0000256" key="1">
    <source>
        <dbReference type="SAM" id="Phobius"/>
    </source>
</evidence>